<dbReference type="AlphaFoldDB" id="A0A1R2BD49"/>
<name>A0A1R2BD49_9CILI</name>
<dbReference type="EMBL" id="MPUH01000735">
    <property type="protein sequence ID" value="OMJ74687.1"/>
    <property type="molecule type" value="Genomic_DNA"/>
</dbReference>
<accession>A0A1R2BD49</accession>
<gene>
    <name evidence="1" type="ORF">SteCoe_26329</name>
</gene>
<organism evidence="1 2">
    <name type="scientific">Stentor coeruleus</name>
    <dbReference type="NCBI Taxonomy" id="5963"/>
    <lineage>
        <taxon>Eukaryota</taxon>
        <taxon>Sar</taxon>
        <taxon>Alveolata</taxon>
        <taxon>Ciliophora</taxon>
        <taxon>Postciliodesmatophora</taxon>
        <taxon>Heterotrichea</taxon>
        <taxon>Heterotrichida</taxon>
        <taxon>Stentoridae</taxon>
        <taxon>Stentor</taxon>
    </lineage>
</organism>
<sequence>MEIKCGKCSKNCQCLIGNGLICHDCKFKGLEKDGNVAICRKHRNDYLEPNCHKKLRDKYCDAVAINLKNMTIYCQDHFLNEEVKVQEMTISKTLSQKSPERNIEENVQSLKDDFAIDILNKYIEQKDIRSKKIKNDLSAQQIYDIIKKKYLKNTNEFLCYKHVKKASKININTYAIKCEMCYIDQSDADQSDTDLNNENADEFYRSGVEKCKELNTASFGKNLILLLRKTEERDIKFYSFFFYCLNKALSKSSLKISEQSKCLICFRKFKLGQRIAVKIHEVLKHEICLKCYEKSNKCCPIDNKPFSSPPKIHIIPSFFNTRFPFCSKCLIKKQNNENVDDFSYYNKNYPYLLQCNSNQCKKCLDDINLFIECSCRHSSYHNKDVLNYDYIKNLKSLEMMCPMHNLTIKYCNMRYPIGYCDKCDRPALNQTNLRQNESINLNHENVDTPISERETSSSLTNSSNDTMIQIFENEIRKLTIENTLWNFRKICLDFLTRRISELFQKPISKLYEKIEHFKLNDLYSCCCTFYLGAGIETKRFSKILPMNAKSLNYWLVYSDNYFENFRIILPKKKFIRYILVGLVIGRCKTVGKIQVQGTINGEYKILCDDDVETADIANGKTTQNIYFSDIDLSEEVHISVCFTNKGMYCHGYFSVEESENFTKIFPTDLGVKIISENNQFGNQTYGGPIIGAIVSPIPSSLALEDEFIERRFLTFK</sequence>
<reference evidence="1 2" key="1">
    <citation type="submission" date="2016-11" db="EMBL/GenBank/DDBJ databases">
        <title>The macronuclear genome of Stentor coeruleus: a giant cell with tiny introns.</title>
        <authorList>
            <person name="Slabodnick M."/>
            <person name="Ruby J.G."/>
            <person name="Reiff S.B."/>
            <person name="Swart E.C."/>
            <person name="Gosai S."/>
            <person name="Prabakaran S."/>
            <person name="Witkowska E."/>
            <person name="Larue G.E."/>
            <person name="Fisher S."/>
            <person name="Freeman R.M."/>
            <person name="Gunawardena J."/>
            <person name="Chu W."/>
            <person name="Stover N.A."/>
            <person name="Gregory B.D."/>
            <person name="Nowacki M."/>
            <person name="Derisi J."/>
            <person name="Roy S.W."/>
            <person name="Marshall W.F."/>
            <person name="Sood P."/>
        </authorList>
    </citation>
    <scope>NUCLEOTIDE SEQUENCE [LARGE SCALE GENOMIC DNA]</scope>
    <source>
        <strain evidence="1">WM001</strain>
    </source>
</reference>
<evidence type="ECO:0000313" key="2">
    <source>
        <dbReference type="Proteomes" id="UP000187209"/>
    </source>
</evidence>
<keyword evidence="2" id="KW-1185">Reference proteome</keyword>
<protein>
    <submittedName>
        <fullName evidence="1">Uncharacterized protein</fullName>
    </submittedName>
</protein>
<dbReference type="Proteomes" id="UP000187209">
    <property type="component" value="Unassembled WGS sequence"/>
</dbReference>
<evidence type="ECO:0000313" key="1">
    <source>
        <dbReference type="EMBL" id="OMJ74687.1"/>
    </source>
</evidence>
<comment type="caution">
    <text evidence="1">The sequence shown here is derived from an EMBL/GenBank/DDBJ whole genome shotgun (WGS) entry which is preliminary data.</text>
</comment>
<proteinExistence type="predicted"/>